<dbReference type="PANTHER" id="PTHR33112">
    <property type="entry name" value="DOMAIN PROTEIN, PUTATIVE-RELATED"/>
    <property type="match status" value="1"/>
</dbReference>
<keyword evidence="3" id="KW-1185">Reference proteome</keyword>
<dbReference type="Pfam" id="PF06985">
    <property type="entry name" value="HET"/>
    <property type="match status" value="1"/>
</dbReference>
<evidence type="ECO:0000313" key="3">
    <source>
        <dbReference type="Proteomes" id="UP000887226"/>
    </source>
</evidence>
<dbReference type="EMBL" id="MU253817">
    <property type="protein sequence ID" value="KAG9246096.1"/>
    <property type="molecule type" value="Genomic_DNA"/>
</dbReference>
<dbReference type="OrthoDB" id="5125733at2759"/>
<comment type="caution">
    <text evidence="2">The sequence shown here is derived from an EMBL/GenBank/DDBJ whole genome shotgun (WGS) entry which is preliminary data.</text>
</comment>
<dbReference type="PANTHER" id="PTHR33112:SF16">
    <property type="entry name" value="HETEROKARYON INCOMPATIBILITY DOMAIN-CONTAINING PROTEIN"/>
    <property type="match status" value="1"/>
</dbReference>
<feature type="domain" description="Heterokaryon incompatibility" evidence="1">
    <location>
        <begin position="3"/>
        <end position="75"/>
    </location>
</feature>
<name>A0A9P7Z6D4_9HELO</name>
<proteinExistence type="predicted"/>
<gene>
    <name evidence="2" type="ORF">BJ878DRAFT_417674</name>
</gene>
<sequence length="84" mass="9579">GSYACLGHCWGTSKHFMTEESSLSERRGCIRTADMPNTFKFAIEITRNPGMQYLWIDSLCIVQDSQNDWAQETAKRDAPVTIFD</sequence>
<organism evidence="2 3">
    <name type="scientific">Calycina marina</name>
    <dbReference type="NCBI Taxonomy" id="1763456"/>
    <lineage>
        <taxon>Eukaryota</taxon>
        <taxon>Fungi</taxon>
        <taxon>Dikarya</taxon>
        <taxon>Ascomycota</taxon>
        <taxon>Pezizomycotina</taxon>
        <taxon>Leotiomycetes</taxon>
        <taxon>Helotiales</taxon>
        <taxon>Pezizellaceae</taxon>
        <taxon>Calycina</taxon>
    </lineage>
</organism>
<dbReference type="Proteomes" id="UP000887226">
    <property type="component" value="Unassembled WGS sequence"/>
</dbReference>
<accession>A0A9P7Z6D4</accession>
<evidence type="ECO:0000313" key="2">
    <source>
        <dbReference type="EMBL" id="KAG9246096.1"/>
    </source>
</evidence>
<dbReference type="InterPro" id="IPR010730">
    <property type="entry name" value="HET"/>
</dbReference>
<reference evidence="2" key="1">
    <citation type="journal article" date="2021" name="IMA Fungus">
        <title>Genomic characterization of three marine fungi, including Emericellopsis atlantica sp. nov. with signatures of a generalist lifestyle and marine biomass degradation.</title>
        <authorList>
            <person name="Hagestad O.C."/>
            <person name="Hou L."/>
            <person name="Andersen J.H."/>
            <person name="Hansen E.H."/>
            <person name="Altermark B."/>
            <person name="Li C."/>
            <person name="Kuhnert E."/>
            <person name="Cox R.J."/>
            <person name="Crous P.W."/>
            <person name="Spatafora J.W."/>
            <person name="Lail K."/>
            <person name="Amirebrahimi M."/>
            <person name="Lipzen A."/>
            <person name="Pangilinan J."/>
            <person name="Andreopoulos W."/>
            <person name="Hayes R.D."/>
            <person name="Ng V."/>
            <person name="Grigoriev I.V."/>
            <person name="Jackson S.A."/>
            <person name="Sutton T.D.S."/>
            <person name="Dobson A.D.W."/>
            <person name="Rama T."/>
        </authorList>
    </citation>
    <scope>NUCLEOTIDE SEQUENCE</scope>
    <source>
        <strain evidence="2">TRa3180A</strain>
    </source>
</reference>
<protein>
    <recommendedName>
        <fullName evidence="1">Heterokaryon incompatibility domain-containing protein</fullName>
    </recommendedName>
</protein>
<dbReference type="AlphaFoldDB" id="A0A9P7Z6D4"/>
<evidence type="ECO:0000259" key="1">
    <source>
        <dbReference type="Pfam" id="PF06985"/>
    </source>
</evidence>
<feature type="non-terminal residue" evidence="2">
    <location>
        <position position="1"/>
    </location>
</feature>